<dbReference type="GO" id="GO:0015293">
    <property type="term" value="F:symporter activity"/>
    <property type="evidence" value="ECO:0007669"/>
    <property type="project" value="UniProtKB-KW"/>
</dbReference>
<feature type="transmembrane region" description="Helical" evidence="8">
    <location>
        <begin position="456"/>
        <end position="479"/>
    </location>
</feature>
<keyword evidence="6 8" id="KW-1133">Transmembrane helix</keyword>
<dbReference type="GO" id="GO:0005886">
    <property type="term" value="C:plasma membrane"/>
    <property type="evidence" value="ECO:0007669"/>
    <property type="project" value="UniProtKB-SubCell"/>
</dbReference>
<evidence type="ECO:0000256" key="2">
    <source>
        <dbReference type="ARBA" id="ARBA00022448"/>
    </source>
</evidence>
<organism evidence="9 10">
    <name type="scientific">Pedobacter chinensis</name>
    <dbReference type="NCBI Taxonomy" id="2282421"/>
    <lineage>
        <taxon>Bacteria</taxon>
        <taxon>Pseudomonadati</taxon>
        <taxon>Bacteroidota</taxon>
        <taxon>Sphingobacteriia</taxon>
        <taxon>Sphingobacteriales</taxon>
        <taxon>Sphingobacteriaceae</taxon>
        <taxon>Pedobacter</taxon>
    </lineage>
</organism>
<evidence type="ECO:0000256" key="5">
    <source>
        <dbReference type="ARBA" id="ARBA00022847"/>
    </source>
</evidence>
<feature type="transmembrane region" description="Helical" evidence="8">
    <location>
        <begin position="324"/>
        <end position="350"/>
    </location>
</feature>
<evidence type="ECO:0000256" key="6">
    <source>
        <dbReference type="ARBA" id="ARBA00022989"/>
    </source>
</evidence>
<feature type="transmembrane region" description="Helical" evidence="8">
    <location>
        <begin position="122"/>
        <end position="140"/>
    </location>
</feature>
<comment type="caution">
    <text evidence="9">The sequence shown here is derived from an EMBL/GenBank/DDBJ whole genome shotgun (WGS) entry which is preliminary data.</text>
</comment>
<dbReference type="PANTHER" id="PTHR42865">
    <property type="entry name" value="PROTON/GLUTAMATE-ASPARTATE SYMPORTER"/>
    <property type="match status" value="1"/>
</dbReference>
<dbReference type="EMBL" id="QPKV01000006">
    <property type="protein sequence ID" value="RDC55882.1"/>
    <property type="molecule type" value="Genomic_DNA"/>
</dbReference>
<keyword evidence="10" id="KW-1185">Reference proteome</keyword>
<dbReference type="Pfam" id="PF00375">
    <property type="entry name" value="SDF"/>
    <property type="match status" value="1"/>
</dbReference>
<feature type="transmembrane region" description="Helical" evidence="8">
    <location>
        <begin position="96"/>
        <end position="115"/>
    </location>
</feature>
<feature type="transmembrane region" description="Helical" evidence="8">
    <location>
        <begin position="39"/>
        <end position="55"/>
    </location>
</feature>
<name>A0A369PUB9_9SPHI</name>
<dbReference type="AlphaFoldDB" id="A0A369PUB9"/>
<evidence type="ECO:0000313" key="9">
    <source>
        <dbReference type="EMBL" id="RDC55882.1"/>
    </source>
</evidence>
<gene>
    <name evidence="9" type="ORF">DU508_15155</name>
</gene>
<keyword evidence="2" id="KW-0813">Transport</keyword>
<dbReference type="InterPro" id="IPR036458">
    <property type="entry name" value="Na:dicarbo_symporter_sf"/>
</dbReference>
<dbReference type="Proteomes" id="UP000253961">
    <property type="component" value="Unassembled WGS sequence"/>
</dbReference>
<dbReference type="SUPFAM" id="SSF118215">
    <property type="entry name" value="Proton glutamate symport protein"/>
    <property type="match status" value="1"/>
</dbReference>
<evidence type="ECO:0000256" key="8">
    <source>
        <dbReference type="SAM" id="Phobius"/>
    </source>
</evidence>
<evidence type="ECO:0000256" key="7">
    <source>
        <dbReference type="ARBA" id="ARBA00023136"/>
    </source>
</evidence>
<evidence type="ECO:0000256" key="1">
    <source>
        <dbReference type="ARBA" id="ARBA00004651"/>
    </source>
</evidence>
<reference evidence="9 10" key="1">
    <citation type="submission" date="2018-07" db="EMBL/GenBank/DDBJ databases">
        <title>Pedobacter sp. nov., isolated from soil.</title>
        <authorList>
            <person name="Zhou L.Y."/>
            <person name="Du Z.J."/>
        </authorList>
    </citation>
    <scope>NUCLEOTIDE SEQUENCE [LARGE SCALE GENOMIC DNA]</scope>
    <source>
        <strain evidence="9 10">JDX94</strain>
    </source>
</reference>
<sequence length="521" mass="56958">MLIAVICIFLLAILLNVLGFFEVVAAGKESNELLSLKDYIPLYALAIGGFFLYLLPKKLSAIIFGILLISFLSFSAYLFLNVQFNWNIGLSPEIDLLFYTLRWVMLGFIVCYGFIKRTLTFWILAALFLGISIGHDFPFFGQSLQIFSQIFLKMIKVIIAPLLFATLVYGIAGHSDIKQVGRMGWKSLLYFEIVTTFALFIGLAAINISRAGVGIEQADAVSHDIPKVEPQTAKEVILHIFPDSIVKSMAGGDVLQIVIFSVFFGIALIMVPMAQRKPLINLTESLSETMFKFTNLVMYFAPIGVGAAMAYTVGHMGLGVLVNLFHLLITLYIALIVFMLIVLLPIALIIKLPIKKFIQAIAEPVSIAFATTSSEAALPRAMEAMVSIGVPRKIVAFVMPTGYSFNLDGTTLYLALASVFVAQAANIHLSFGHQLVIVFTLMLTSKGVAGVPRASLVILLGTAASFGLPTWPIFIILGIDELMDMARTSVNVIGNCLASVVIAKWEGEFDPNSVEAKEIEI</sequence>
<dbReference type="OrthoDB" id="9768885at2"/>
<keyword evidence="7 8" id="KW-0472">Membrane</keyword>
<feature type="transmembrane region" description="Helical" evidence="8">
    <location>
        <begin position="146"/>
        <end position="169"/>
    </location>
</feature>
<keyword evidence="4 8" id="KW-0812">Transmembrane</keyword>
<dbReference type="PANTHER" id="PTHR42865:SF7">
    <property type="entry name" value="PROTON_GLUTAMATE-ASPARTATE SYMPORTER"/>
    <property type="match status" value="1"/>
</dbReference>
<evidence type="ECO:0000256" key="4">
    <source>
        <dbReference type="ARBA" id="ARBA00022692"/>
    </source>
</evidence>
<protein>
    <submittedName>
        <fullName evidence="9">Dicarboxylate/amino acid:cation symporter</fullName>
    </submittedName>
</protein>
<dbReference type="FunFam" id="1.10.3860.10:FF:000001">
    <property type="entry name" value="C4-dicarboxylate transport protein"/>
    <property type="match status" value="1"/>
</dbReference>
<evidence type="ECO:0000256" key="3">
    <source>
        <dbReference type="ARBA" id="ARBA00022475"/>
    </source>
</evidence>
<dbReference type="PRINTS" id="PR00173">
    <property type="entry name" value="EDTRNSPORT"/>
</dbReference>
<feature type="transmembrane region" description="Helical" evidence="8">
    <location>
        <begin position="254"/>
        <end position="275"/>
    </location>
</feature>
<dbReference type="Gene3D" id="1.10.3860.10">
    <property type="entry name" value="Sodium:dicarboxylate symporter"/>
    <property type="match status" value="1"/>
</dbReference>
<evidence type="ECO:0000313" key="10">
    <source>
        <dbReference type="Proteomes" id="UP000253961"/>
    </source>
</evidence>
<dbReference type="PROSITE" id="PS00714">
    <property type="entry name" value="NA_DICARBOXYL_SYMP_2"/>
    <property type="match status" value="1"/>
</dbReference>
<keyword evidence="3" id="KW-1003">Cell membrane</keyword>
<accession>A0A369PUB9</accession>
<dbReference type="GO" id="GO:0006835">
    <property type="term" value="P:dicarboxylic acid transport"/>
    <property type="evidence" value="ECO:0007669"/>
    <property type="project" value="TreeGrafter"/>
</dbReference>
<comment type="subcellular location">
    <subcellularLocation>
        <location evidence="1">Cell membrane</location>
        <topology evidence="1">Multi-pass membrane protein</topology>
    </subcellularLocation>
</comment>
<keyword evidence="5" id="KW-0769">Symport</keyword>
<dbReference type="InterPro" id="IPR018107">
    <property type="entry name" value="Na-dicarboxylate_symporter_CS"/>
</dbReference>
<proteinExistence type="predicted"/>
<feature type="transmembrane region" description="Helical" evidence="8">
    <location>
        <begin position="189"/>
        <end position="208"/>
    </location>
</feature>
<dbReference type="InterPro" id="IPR001991">
    <property type="entry name" value="Na-dicarboxylate_symporter"/>
</dbReference>
<feature type="transmembrane region" description="Helical" evidence="8">
    <location>
        <begin position="62"/>
        <end position="84"/>
    </location>
</feature>
<feature type="transmembrane region" description="Helical" evidence="8">
    <location>
        <begin position="296"/>
        <end position="318"/>
    </location>
</feature>